<accession>A0A2K3YW74</accession>
<evidence type="ECO:0000313" key="11">
    <source>
        <dbReference type="Proteomes" id="UP000242752"/>
    </source>
</evidence>
<keyword evidence="11" id="KW-1185">Reference proteome</keyword>
<comment type="subunit">
    <text evidence="8">Component of the accessory SecA2/SecY2 protein translocase complex required to export cell wall proteins. May form heterotrimers with SecE and SecG subunits.</text>
</comment>
<evidence type="ECO:0000256" key="7">
    <source>
        <dbReference type="ARBA" id="ARBA00023136"/>
    </source>
</evidence>
<evidence type="ECO:0000256" key="9">
    <source>
        <dbReference type="NCBIfam" id="TIGR02920"/>
    </source>
</evidence>
<dbReference type="HAMAP" id="MF_01466">
    <property type="entry name" value="SecY2"/>
    <property type="match status" value="1"/>
</dbReference>
<dbReference type="InterPro" id="IPR014269">
    <property type="entry name" value="SecY2"/>
</dbReference>
<feature type="transmembrane region" description="Helical" evidence="8">
    <location>
        <begin position="371"/>
        <end position="396"/>
    </location>
</feature>
<dbReference type="PRINTS" id="PR00303">
    <property type="entry name" value="SECYTRNLCASE"/>
</dbReference>
<dbReference type="Pfam" id="PF00344">
    <property type="entry name" value="SecY"/>
    <property type="match status" value="1"/>
</dbReference>
<evidence type="ECO:0000256" key="6">
    <source>
        <dbReference type="ARBA" id="ARBA00023010"/>
    </source>
</evidence>
<evidence type="ECO:0000256" key="2">
    <source>
        <dbReference type="ARBA" id="ARBA00022475"/>
    </source>
</evidence>
<dbReference type="GO" id="GO:0065002">
    <property type="term" value="P:intracellular protein transmembrane transport"/>
    <property type="evidence" value="ECO:0007669"/>
    <property type="project" value="UniProtKB-UniRule"/>
</dbReference>
<comment type="caution">
    <text evidence="10">The sequence shown here is derived from an EMBL/GenBank/DDBJ whole genome shotgun (WGS) entry which is preliminary data.</text>
</comment>
<dbReference type="EMBL" id="PPRF01000011">
    <property type="protein sequence ID" value="PNZ29855.1"/>
    <property type="molecule type" value="Genomic_DNA"/>
</dbReference>
<feature type="transmembrane region" description="Helical" evidence="8">
    <location>
        <begin position="70"/>
        <end position="90"/>
    </location>
</feature>
<dbReference type="OrthoDB" id="2055747at2"/>
<gene>
    <name evidence="8" type="primary">secY2</name>
    <name evidence="10" type="ORF">CD122_01245</name>
</gene>
<evidence type="ECO:0000256" key="1">
    <source>
        <dbReference type="ARBA" id="ARBA00022448"/>
    </source>
</evidence>
<feature type="transmembrane region" description="Helical" evidence="8">
    <location>
        <begin position="135"/>
        <end position="155"/>
    </location>
</feature>
<dbReference type="AlphaFoldDB" id="A0A2K3YW74"/>
<evidence type="ECO:0000313" key="10">
    <source>
        <dbReference type="EMBL" id="PNZ29855.1"/>
    </source>
</evidence>
<feature type="transmembrane region" description="Helical" evidence="8">
    <location>
        <begin position="162"/>
        <end position="180"/>
    </location>
</feature>
<feature type="transmembrane region" description="Helical" evidence="8">
    <location>
        <begin position="192"/>
        <end position="214"/>
    </location>
</feature>
<keyword evidence="2 8" id="KW-1003">Cell membrane</keyword>
<dbReference type="NCBIfam" id="NF009082">
    <property type="entry name" value="PRK12417.1"/>
    <property type="match status" value="1"/>
</dbReference>
<comment type="similarity">
    <text evidence="8">Belongs to the SecY/SEC61-alpha family. SecY2 subfamily.</text>
</comment>
<sequence>MKNNLLHRILRQYEYKILYKRMAFTFLILFLYILGSRITVVHQGKMVANQHDFYQLAVSNVGGNIQTLNLFSLGLGPWLTGLVLLMLWRYQNIEKTMQQTRKERHYQEKLLALVLAIIQGYFIIFQNIIAVHREVMNTPLLLLIIVTGAMLLMWLADQNVRYGLAGAMPIILVSIIRSIFYQQAPHIKIDGVLLIVISIAMALILIILLFLELVEYRLNYRDIMHVDQSRAQTFVAWKLNPSGSISIMLSLSVFILFNSVLNLGMQFMTGSVGWLHYFELSHPVGVTTYIIFQVLLGYALSRLLINTKQKTKEFLKASHYFESVAPGIETAAYLDHKARIICWTGAIIVGLIIGLPLYLSLLVPQISQQVYFAMQLMIMMYISINIAETIRTYLYFDKYQQFLTKYW</sequence>
<evidence type="ECO:0000256" key="3">
    <source>
        <dbReference type="ARBA" id="ARBA00022692"/>
    </source>
</evidence>
<keyword evidence="3 8" id="KW-0812">Transmembrane</keyword>
<proteinExistence type="inferred from homology"/>
<dbReference type="InterPro" id="IPR023201">
    <property type="entry name" value="SecY_dom_sf"/>
</dbReference>
<feature type="transmembrane region" description="Helical" evidence="8">
    <location>
        <begin position="340"/>
        <end position="359"/>
    </location>
</feature>
<keyword evidence="4 8" id="KW-0653">Protein transport</keyword>
<feature type="transmembrane region" description="Helical" evidence="8">
    <location>
        <begin position="280"/>
        <end position="300"/>
    </location>
</feature>
<comment type="caution">
    <text evidence="8">Lacks conserved residue(s) required for the propagation of feature annotation.</text>
</comment>
<dbReference type="GO" id="GO:0006605">
    <property type="term" value="P:protein targeting"/>
    <property type="evidence" value="ECO:0007669"/>
    <property type="project" value="UniProtKB-UniRule"/>
</dbReference>
<keyword evidence="7 8" id="KW-0472">Membrane</keyword>
<dbReference type="RefSeq" id="WP_103357209.1">
    <property type="nucleotide sequence ID" value="NZ_CP113107.1"/>
</dbReference>
<comment type="subcellular location">
    <subcellularLocation>
        <location evidence="8">Cell membrane</location>
        <topology evidence="8">Multi-pass membrane protein</topology>
    </subcellularLocation>
</comment>
<feature type="transmembrane region" description="Helical" evidence="8">
    <location>
        <begin position="21"/>
        <end position="40"/>
    </location>
</feature>
<dbReference type="Proteomes" id="UP000242752">
    <property type="component" value="Unassembled WGS sequence"/>
</dbReference>
<feature type="transmembrane region" description="Helical" evidence="8">
    <location>
        <begin position="110"/>
        <end position="129"/>
    </location>
</feature>
<dbReference type="Gene3D" id="1.10.3370.10">
    <property type="entry name" value="SecY subunit domain"/>
    <property type="match status" value="1"/>
</dbReference>
<dbReference type="GO" id="GO:0005886">
    <property type="term" value="C:plasma membrane"/>
    <property type="evidence" value="ECO:0007669"/>
    <property type="project" value="UniProtKB-SubCell"/>
</dbReference>
<dbReference type="InterPro" id="IPR002208">
    <property type="entry name" value="SecY/SEC61-alpha"/>
</dbReference>
<dbReference type="NCBIfam" id="TIGR02920">
    <property type="entry name" value="acc_sec_Y2"/>
    <property type="match status" value="1"/>
</dbReference>
<keyword evidence="1 8" id="KW-0813">Transport</keyword>
<comment type="function">
    <text evidence="8">Part of the accessory SecA2/SecY2 system specifically required for export of possible cell wall proteins. The central subunit of a protein translocation channel.</text>
</comment>
<evidence type="ECO:0000256" key="8">
    <source>
        <dbReference type="HAMAP-Rule" id="MF_01466"/>
    </source>
</evidence>
<keyword evidence="6 8" id="KW-0811">Translocation</keyword>
<name>A0A2K3YW74_9STAP</name>
<protein>
    <recommendedName>
        <fullName evidence="8 9">Accessory Sec system protein translocase subunit SecY2</fullName>
    </recommendedName>
</protein>
<evidence type="ECO:0000256" key="4">
    <source>
        <dbReference type="ARBA" id="ARBA00022927"/>
    </source>
</evidence>
<evidence type="ECO:0000256" key="5">
    <source>
        <dbReference type="ARBA" id="ARBA00022989"/>
    </source>
</evidence>
<dbReference type="PIRSF" id="PIRSF004557">
    <property type="entry name" value="SecY"/>
    <property type="match status" value="1"/>
</dbReference>
<organism evidence="10 11">
    <name type="scientific">Staphylococcus rostri</name>
    <dbReference type="NCBI Taxonomy" id="522262"/>
    <lineage>
        <taxon>Bacteria</taxon>
        <taxon>Bacillati</taxon>
        <taxon>Bacillota</taxon>
        <taxon>Bacilli</taxon>
        <taxon>Bacillales</taxon>
        <taxon>Staphylococcaceae</taxon>
        <taxon>Staphylococcus</taxon>
    </lineage>
</organism>
<keyword evidence="5 8" id="KW-1133">Transmembrane helix</keyword>
<dbReference type="SUPFAM" id="SSF103491">
    <property type="entry name" value="Preprotein translocase SecY subunit"/>
    <property type="match status" value="1"/>
</dbReference>
<reference evidence="10 11" key="1">
    <citation type="submission" date="2017-08" db="EMBL/GenBank/DDBJ databases">
        <title>Draft genome sequences of 64 type strains of genus Staph aureus.</title>
        <authorList>
            <person name="Cole K."/>
            <person name="Golubchik T."/>
            <person name="Russell J."/>
            <person name="Foster D."/>
            <person name="Llewelyn M."/>
            <person name="Wilson D."/>
            <person name="Crook D."/>
            <person name="Paul J."/>
        </authorList>
    </citation>
    <scope>NUCLEOTIDE SEQUENCE [LARGE SCALE GENOMIC DNA]</scope>
    <source>
        <strain evidence="10 11">DSM 21968</strain>
    </source>
</reference>